<evidence type="ECO:0000256" key="5">
    <source>
        <dbReference type="ARBA" id="ARBA00038359"/>
    </source>
</evidence>
<evidence type="ECO:0000259" key="7">
    <source>
        <dbReference type="Pfam" id="PF20684"/>
    </source>
</evidence>
<feature type="transmembrane region" description="Helical" evidence="6">
    <location>
        <begin position="39"/>
        <end position="63"/>
    </location>
</feature>
<feature type="transmembrane region" description="Helical" evidence="6">
    <location>
        <begin position="255"/>
        <end position="278"/>
    </location>
</feature>
<reference evidence="8 9" key="1">
    <citation type="submission" date="2018-07" db="EMBL/GenBank/DDBJ databases">
        <title>The genomes of Aspergillus section Nigri reveals drivers in fungal speciation.</title>
        <authorList>
            <consortium name="DOE Joint Genome Institute"/>
            <person name="Vesth T.C."/>
            <person name="Nybo J."/>
            <person name="Theobald S."/>
            <person name="Brandl J."/>
            <person name="Frisvad J.C."/>
            <person name="Nielsen K.F."/>
            <person name="Lyhne E.K."/>
            <person name="Kogle M.E."/>
            <person name="Kuo A."/>
            <person name="Riley R."/>
            <person name="Clum A."/>
            <person name="Nolan M."/>
            <person name="Lipzen A."/>
            <person name="Salamov A."/>
            <person name="Henrissat B."/>
            <person name="Wiebenga A."/>
            <person name="De vries R.P."/>
            <person name="Grigoriev I.V."/>
            <person name="Mortensen U.H."/>
            <person name="Andersen M.R."/>
            <person name="Baker S.E."/>
        </authorList>
    </citation>
    <scope>NUCLEOTIDE SEQUENCE [LARGE SCALE GENOMIC DNA]</scope>
    <source>
        <strain evidence="8 9">CBS 139.54b</strain>
    </source>
</reference>
<dbReference type="RefSeq" id="XP_026628912.1">
    <property type="nucleotide sequence ID" value="XM_026775006.1"/>
</dbReference>
<dbReference type="InterPro" id="IPR052337">
    <property type="entry name" value="SAT4-like"/>
</dbReference>
<gene>
    <name evidence="8" type="ORF">BDQ94DRAFT_185905</name>
</gene>
<dbReference type="EMBL" id="KZ852039">
    <property type="protein sequence ID" value="RDH35890.1"/>
    <property type="molecule type" value="Genomic_DNA"/>
</dbReference>
<dbReference type="Pfam" id="PF20684">
    <property type="entry name" value="Fung_rhodopsin"/>
    <property type="match status" value="1"/>
</dbReference>
<evidence type="ECO:0000256" key="1">
    <source>
        <dbReference type="ARBA" id="ARBA00004141"/>
    </source>
</evidence>
<feature type="transmembrane region" description="Helical" evidence="6">
    <location>
        <begin position="167"/>
        <end position="193"/>
    </location>
</feature>
<comment type="subcellular location">
    <subcellularLocation>
        <location evidence="1">Membrane</location>
        <topology evidence="1">Multi-pass membrane protein</topology>
    </subcellularLocation>
</comment>
<dbReference type="AlphaFoldDB" id="A0A3F3Q9L5"/>
<dbReference type="Proteomes" id="UP000253729">
    <property type="component" value="Unassembled WGS sequence"/>
</dbReference>
<name>A0A3F3Q9L5_9EURO</name>
<feature type="transmembrane region" description="Helical" evidence="6">
    <location>
        <begin position="121"/>
        <end position="147"/>
    </location>
</feature>
<keyword evidence="2 6" id="KW-0812">Transmembrane</keyword>
<accession>A0A3F3Q9L5</accession>
<evidence type="ECO:0000256" key="6">
    <source>
        <dbReference type="SAM" id="Phobius"/>
    </source>
</evidence>
<feature type="transmembrane region" description="Helical" evidence="6">
    <location>
        <begin position="83"/>
        <end position="101"/>
    </location>
</feature>
<protein>
    <recommendedName>
        <fullName evidence="7">Rhodopsin domain-containing protein</fullName>
    </recommendedName>
</protein>
<keyword evidence="9" id="KW-1185">Reference proteome</keyword>
<sequence>MLSAYLYYPIYCSLILGMISCSCCLAIRLQTSYQTTQKLSVEDVCLIMSWAFIITTQVIILWALDHAGLGCHIWYLNEKTVSIYQKLLLSVFCSFVSGMYLTRLSQLIFLYRVIIISDTQWLRTVLVAVIVLITLGSCTLVAFFVFACRPISKSWNIAHPGKCINKAAIFVSVAVFNIISDFCLIGLLVLLIWNIQLSNSHRKKFFILSSLACLSAYPNSTTSDIAKEYRTFIASAVRLRFTVPLLHSEDLTYKMAPVALLVGIEANVIIITVCFPAIRQSIRRTALSTSMRF</sequence>
<feature type="transmembrane region" description="Helical" evidence="6">
    <location>
        <begin position="6"/>
        <end position="27"/>
    </location>
</feature>
<evidence type="ECO:0000256" key="2">
    <source>
        <dbReference type="ARBA" id="ARBA00022692"/>
    </source>
</evidence>
<dbReference type="PANTHER" id="PTHR33048">
    <property type="entry name" value="PTH11-LIKE INTEGRAL MEMBRANE PROTEIN (AFU_ORTHOLOGUE AFUA_5G11245)"/>
    <property type="match status" value="1"/>
</dbReference>
<proteinExistence type="inferred from homology"/>
<comment type="similarity">
    <text evidence="5">Belongs to the SAT4 family.</text>
</comment>
<dbReference type="GeneID" id="38143362"/>
<dbReference type="STRING" id="1341132.A0A3F3Q9L5"/>
<evidence type="ECO:0000256" key="3">
    <source>
        <dbReference type="ARBA" id="ARBA00022989"/>
    </source>
</evidence>
<evidence type="ECO:0000313" key="8">
    <source>
        <dbReference type="EMBL" id="RDH35890.1"/>
    </source>
</evidence>
<evidence type="ECO:0000256" key="4">
    <source>
        <dbReference type="ARBA" id="ARBA00023136"/>
    </source>
</evidence>
<organism evidence="8 9">
    <name type="scientific">Aspergillus welwitschiae</name>
    <dbReference type="NCBI Taxonomy" id="1341132"/>
    <lineage>
        <taxon>Eukaryota</taxon>
        <taxon>Fungi</taxon>
        <taxon>Dikarya</taxon>
        <taxon>Ascomycota</taxon>
        <taxon>Pezizomycotina</taxon>
        <taxon>Eurotiomycetes</taxon>
        <taxon>Eurotiomycetidae</taxon>
        <taxon>Eurotiales</taxon>
        <taxon>Aspergillaceae</taxon>
        <taxon>Aspergillus</taxon>
        <taxon>Aspergillus subgen. Circumdati</taxon>
    </lineage>
</organism>
<dbReference type="GO" id="GO:0016020">
    <property type="term" value="C:membrane"/>
    <property type="evidence" value="ECO:0007669"/>
    <property type="project" value="UniProtKB-SubCell"/>
</dbReference>
<feature type="domain" description="Rhodopsin" evidence="7">
    <location>
        <begin position="27"/>
        <end position="284"/>
    </location>
</feature>
<dbReference type="InterPro" id="IPR049326">
    <property type="entry name" value="Rhodopsin_dom_fungi"/>
</dbReference>
<dbReference type="PANTHER" id="PTHR33048:SF124">
    <property type="entry name" value="INTEGRAL MEMBRANE PROTEIN"/>
    <property type="match status" value="1"/>
</dbReference>
<keyword evidence="3 6" id="KW-1133">Transmembrane helix</keyword>
<keyword evidence="4 6" id="KW-0472">Membrane</keyword>
<evidence type="ECO:0000313" key="9">
    <source>
        <dbReference type="Proteomes" id="UP000253729"/>
    </source>
</evidence>